<dbReference type="Pfam" id="PF01078">
    <property type="entry name" value="Mg_chelatase"/>
    <property type="match status" value="1"/>
</dbReference>
<gene>
    <name evidence="3" type="ORF">COS49_01800</name>
</gene>
<dbReference type="InterPro" id="IPR027417">
    <property type="entry name" value="P-loop_NTPase"/>
</dbReference>
<dbReference type="InterPro" id="IPR020568">
    <property type="entry name" value="Ribosomal_Su5_D2-typ_SF"/>
</dbReference>
<name>A0A2M7BUF6_9BACT</name>
<accession>A0A2M7BUF6</accession>
<dbReference type="PANTHER" id="PTHR32039">
    <property type="entry name" value="MAGNESIUM-CHELATASE SUBUNIT CHLI"/>
    <property type="match status" value="1"/>
</dbReference>
<organism evidence="3 4">
    <name type="scientific">Candidatus Portnoybacteria bacterium CG03_land_8_20_14_0_80_41_10</name>
    <dbReference type="NCBI Taxonomy" id="1974808"/>
    <lineage>
        <taxon>Bacteria</taxon>
        <taxon>Candidatus Portnoyibacteriota</taxon>
    </lineage>
</organism>
<dbReference type="SMART" id="SM00382">
    <property type="entry name" value="AAA"/>
    <property type="match status" value="1"/>
</dbReference>
<dbReference type="InterPro" id="IPR004482">
    <property type="entry name" value="Mg_chelat-rel"/>
</dbReference>
<dbReference type="Pfam" id="PF13335">
    <property type="entry name" value="Mg_chelatase_C"/>
    <property type="match status" value="1"/>
</dbReference>
<dbReference type="EMBL" id="PEUX01000037">
    <property type="protein sequence ID" value="PIV10204.1"/>
    <property type="molecule type" value="Genomic_DNA"/>
</dbReference>
<protein>
    <submittedName>
        <fullName evidence="3">Magnesium chelatase</fullName>
    </submittedName>
</protein>
<reference evidence="4" key="1">
    <citation type="submission" date="2017-09" db="EMBL/GenBank/DDBJ databases">
        <title>Depth-based differentiation of microbial function through sediment-hosted aquifers and enrichment of novel symbionts in the deep terrestrial subsurface.</title>
        <authorList>
            <person name="Probst A.J."/>
            <person name="Ladd B."/>
            <person name="Jarett J.K."/>
            <person name="Geller-Mcgrath D.E."/>
            <person name="Sieber C.M.K."/>
            <person name="Emerson J.B."/>
            <person name="Anantharaman K."/>
            <person name="Thomas B.C."/>
            <person name="Malmstrom R."/>
            <person name="Stieglmeier M."/>
            <person name="Klingl A."/>
            <person name="Woyke T."/>
            <person name="Ryan C.M."/>
            <person name="Banfield J.F."/>
        </authorList>
    </citation>
    <scope>NUCLEOTIDE SEQUENCE [LARGE SCALE GENOMIC DNA]</scope>
</reference>
<dbReference type="NCBIfam" id="TIGR00368">
    <property type="entry name" value="YifB family Mg chelatase-like AAA ATPase"/>
    <property type="match status" value="1"/>
</dbReference>
<dbReference type="Gene3D" id="3.40.50.300">
    <property type="entry name" value="P-loop containing nucleotide triphosphate hydrolases"/>
    <property type="match status" value="1"/>
</dbReference>
<dbReference type="InterPro" id="IPR000523">
    <property type="entry name" value="Mg_chelatse_chII-like_cat_dom"/>
</dbReference>
<evidence type="ECO:0000313" key="3">
    <source>
        <dbReference type="EMBL" id="PIV10204.1"/>
    </source>
</evidence>
<proteinExistence type="inferred from homology"/>
<comment type="similarity">
    <text evidence="1">Belongs to the Mg-chelatase subunits D/I family. ComM subfamily.</text>
</comment>
<dbReference type="Proteomes" id="UP000229894">
    <property type="component" value="Unassembled WGS sequence"/>
</dbReference>
<dbReference type="GO" id="GO:0005524">
    <property type="term" value="F:ATP binding"/>
    <property type="evidence" value="ECO:0007669"/>
    <property type="project" value="InterPro"/>
</dbReference>
<dbReference type="Gene3D" id="3.30.230.10">
    <property type="match status" value="1"/>
</dbReference>
<dbReference type="AlphaFoldDB" id="A0A2M7BUF6"/>
<evidence type="ECO:0000313" key="4">
    <source>
        <dbReference type="Proteomes" id="UP000229894"/>
    </source>
</evidence>
<evidence type="ECO:0000256" key="1">
    <source>
        <dbReference type="ARBA" id="ARBA00006354"/>
    </source>
</evidence>
<evidence type="ECO:0000259" key="2">
    <source>
        <dbReference type="SMART" id="SM00382"/>
    </source>
</evidence>
<sequence>MLAKVYSAGLLGLKAQPVEVEVDLSAGLHTFHIVGLPDKAVNESRERVSSAVKNSGFRPPERSRRRVTVNLAPAHLKKEGPAYDLAIAVAFLIANNQINLENLEDKLFWGELSLEGKLRPANGVLAIALMAKEEKFRTLFIPQENAAEAALVKNLEVIPVESLNQLIAHLKGEVLIAQRPHLKIKQFSLVNDWLADFAYIKGQEQAKRALEIAAAGGHNILMHGPPGAGKTLLARSFPSILPFLTLSESLEVTKIFSAAGRLPNGQPLMTVRPFRAPHHTSSAISLLGGGSYPRPGEITLAHRGVLFLDEFPEFNRQVLESLRQPLEDGIITVSRAKGSLTFPAKFILIGAMNPCPCGKLGDPEQVCTCAPSQISKYQRKISGPLLDRIDLHIEVPRLTYDKLASRKTAPFSESIRQEVTQARAIQKKRLAGEKGILTNSEMNLEQIKKYCQINLASQSLLRQAMNQFHLSARSYHRLLKLARTIADLEKAADIQTNHIAEAIQYRPKQEEI</sequence>
<dbReference type="InterPro" id="IPR045006">
    <property type="entry name" value="CHLI-like"/>
</dbReference>
<feature type="domain" description="AAA+ ATPase" evidence="2">
    <location>
        <begin position="216"/>
        <end position="399"/>
    </location>
</feature>
<dbReference type="SUPFAM" id="SSF54211">
    <property type="entry name" value="Ribosomal protein S5 domain 2-like"/>
    <property type="match status" value="1"/>
</dbReference>
<dbReference type="InterPro" id="IPR025158">
    <property type="entry name" value="Mg_chelat-rel_C"/>
</dbReference>
<dbReference type="Pfam" id="PF13541">
    <property type="entry name" value="ChlI"/>
    <property type="match status" value="1"/>
</dbReference>
<dbReference type="InterPro" id="IPR003593">
    <property type="entry name" value="AAA+_ATPase"/>
</dbReference>
<dbReference type="SUPFAM" id="SSF52540">
    <property type="entry name" value="P-loop containing nucleoside triphosphate hydrolases"/>
    <property type="match status" value="1"/>
</dbReference>
<dbReference type="InterPro" id="IPR014721">
    <property type="entry name" value="Ribsml_uS5_D2-typ_fold_subgr"/>
</dbReference>
<comment type="caution">
    <text evidence="3">The sequence shown here is derived from an EMBL/GenBank/DDBJ whole genome shotgun (WGS) entry which is preliminary data.</text>
</comment>
<dbReference type="PANTHER" id="PTHR32039:SF7">
    <property type="entry name" value="COMPETENCE PROTEIN COMM"/>
    <property type="match status" value="1"/>
</dbReference>